<dbReference type="Gene3D" id="3.40.1350.10">
    <property type="match status" value="1"/>
</dbReference>
<dbReference type="AlphaFoldDB" id="A0A089ZIC5"/>
<reference evidence="1 2" key="1">
    <citation type="submission" date="2013-12" db="EMBL/GenBank/DDBJ databases">
        <title>The complete genome sequence of Methanobacterium sp. BRM9.</title>
        <authorList>
            <consortium name="Pastoral Greenhouse Gas Research Consortium"/>
            <person name="Kelly W.J."/>
            <person name="Leahy S.C."/>
            <person name="Perry R."/>
            <person name="Li D."/>
            <person name="Altermann E."/>
            <person name="Lambie S.C."/>
            <person name="Attwood G.T."/>
        </authorList>
    </citation>
    <scope>NUCLEOTIDE SEQUENCE [LARGE SCALE GENOMIC DNA]</scope>
    <source>
        <strain evidence="1 2">BRM9</strain>
    </source>
</reference>
<proteinExistence type="predicted"/>
<evidence type="ECO:0000313" key="1">
    <source>
        <dbReference type="EMBL" id="AIS32363.1"/>
    </source>
</evidence>
<evidence type="ECO:0008006" key="3">
    <source>
        <dbReference type="Google" id="ProtNLM"/>
    </source>
</evidence>
<dbReference type="InterPro" id="IPR011856">
    <property type="entry name" value="tRNA_endonuc-like_dom_sf"/>
</dbReference>
<dbReference type="KEGG" id="mfc:BRM9_1549"/>
<dbReference type="STRING" id="2162.BRM9_1549"/>
<dbReference type="OrthoDB" id="102225at2157"/>
<accession>A0A089ZIC5</accession>
<dbReference type="GO" id="GO:0003676">
    <property type="term" value="F:nucleic acid binding"/>
    <property type="evidence" value="ECO:0007669"/>
    <property type="project" value="InterPro"/>
</dbReference>
<dbReference type="Proteomes" id="UP000029661">
    <property type="component" value="Chromosome"/>
</dbReference>
<dbReference type="GeneID" id="24792716"/>
<sequence>MGTEIGVWQIENGKLERLDTNMVQAGRKETEDLEKWIENNPIILGNNILIIGEQVRTKSGPLDFLGIDKSGNLIIIELKRDKLPREALAQAIDYASDVSSWDLDKISEVCSKYSNESLEDYLNENIEDIDLENLNINETQRILLVGFSLDEALERMIEWLSTNFGISINALILKYIKTKGGEEFIARTMIIPEEIEMERSRKVSRKFIPDTTPGTYEHTELKKILESYLSEDRKTPRRIRDILLPLCINNKIVTRDMIKEKLIEENKDLDEGKAGLILTTISREITFAPRDYLRQIIQYEQTKPWEKDNYQLVEKYKNLVKELI</sequence>
<protein>
    <recommendedName>
        <fullName evidence="3">DUF91 domain-containing protein</fullName>
    </recommendedName>
</protein>
<dbReference type="EMBL" id="CP006933">
    <property type="protein sequence ID" value="AIS32363.1"/>
    <property type="molecule type" value="Genomic_DNA"/>
</dbReference>
<name>A0A089ZIC5_METFO</name>
<evidence type="ECO:0000313" key="2">
    <source>
        <dbReference type="Proteomes" id="UP000029661"/>
    </source>
</evidence>
<dbReference type="RefSeq" id="WP_048085346.1">
    <property type="nucleotide sequence ID" value="NZ_CP006933.1"/>
</dbReference>
<organism evidence="1 2">
    <name type="scientific">Methanobacterium formicicum</name>
    <dbReference type="NCBI Taxonomy" id="2162"/>
    <lineage>
        <taxon>Archaea</taxon>
        <taxon>Methanobacteriati</taxon>
        <taxon>Methanobacteriota</taxon>
        <taxon>Methanomada group</taxon>
        <taxon>Methanobacteria</taxon>
        <taxon>Methanobacteriales</taxon>
        <taxon>Methanobacteriaceae</taxon>
        <taxon>Methanobacterium</taxon>
    </lineage>
</organism>
<gene>
    <name evidence="1" type="ORF">BRM9_1549</name>
</gene>